<dbReference type="GeneID" id="40312225"/>
<dbReference type="OrthoDB" id="21221at2759"/>
<dbReference type="InterPro" id="IPR018997">
    <property type="entry name" value="PUB_domain"/>
</dbReference>
<dbReference type="PANTHER" id="PTHR12378">
    <property type="entry name" value="DESUMOYLATING ISOPEPTIDASE"/>
    <property type="match status" value="1"/>
</dbReference>
<dbReference type="Gene3D" id="1.10.8.10">
    <property type="entry name" value="DNA helicase RuvA subunit, C-terminal domain"/>
    <property type="match status" value="1"/>
</dbReference>
<dbReference type="SMART" id="SM01179">
    <property type="entry name" value="DUF862"/>
    <property type="match status" value="1"/>
</dbReference>
<dbReference type="GO" id="GO:0070646">
    <property type="term" value="P:protein modification by small protein removal"/>
    <property type="evidence" value="ECO:0007669"/>
    <property type="project" value="TreeGrafter"/>
</dbReference>
<dbReference type="Proteomes" id="UP000224006">
    <property type="component" value="Unassembled WGS sequence"/>
</dbReference>
<dbReference type="Gene3D" id="3.90.1720.30">
    <property type="entry name" value="PPPDE domains"/>
    <property type="match status" value="1"/>
</dbReference>
<evidence type="ECO:0000313" key="7">
    <source>
        <dbReference type="EMBL" id="PFH34147.1"/>
    </source>
</evidence>
<feature type="domain" description="UBA" evidence="5">
    <location>
        <begin position="361"/>
        <end position="405"/>
    </location>
</feature>
<accession>A0A2A9MEU1</accession>
<keyword evidence="8" id="KW-1185">Reference proteome</keyword>
<dbReference type="Pfam" id="PF00627">
    <property type="entry name" value="UBA"/>
    <property type="match status" value="1"/>
</dbReference>
<dbReference type="SMART" id="SM00580">
    <property type="entry name" value="PUG"/>
    <property type="match status" value="1"/>
</dbReference>
<dbReference type="InterPro" id="IPR008580">
    <property type="entry name" value="PPPDE_dom"/>
</dbReference>
<comment type="similarity">
    <text evidence="1">Belongs to the DeSI family.</text>
</comment>
<organism evidence="7 8">
    <name type="scientific">Besnoitia besnoiti</name>
    <name type="common">Apicomplexan protozoan</name>
    <dbReference type="NCBI Taxonomy" id="94643"/>
    <lineage>
        <taxon>Eukaryota</taxon>
        <taxon>Sar</taxon>
        <taxon>Alveolata</taxon>
        <taxon>Apicomplexa</taxon>
        <taxon>Conoidasida</taxon>
        <taxon>Coccidia</taxon>
        <taxon>Eucoccidiorida</taxon>
        <taxon>Eimeriorina</taxon>
        <taxon>Sarcocystidae</taxon>
        <taxon>Besnoitia</taxon>
    </lineage>
</organism>
<evidence type="ECO:0000259" key="6">
    <source>
        <dbReference type="PROSITE" id="PS51858"/>
    </source>
</evidence>
<dbReference type="SUPFAM" id="SSF46934">
    <property type="entry name" value="UBA-like"/>
    <property type="match status" value="1"/>
</dbReference>
<dbReference type="PANTHER" id="PTHR12378:SF7">
    <property type="entry name" value="DESUMOYLATING ISOPEPTIDASE 1"/>
    <property type="match status" value="1"/>
</dbReference>
<protein>
    <submittedName>
        <fullName evidence="7">UBA/TS-N domain-containing protein</fullName>
    </submittedName>
</protein>
<dbReference type="VEuPathDB" id="ToxoDB:BESB_072990"/>
<feature type="domain" description="PPPDE" evidence="6">
    <location>
        <begin position="23"/>
        <end position="166"/>
    </location>
</feature>
<dbReference type="PROSITE" id="PS51858">
    <property type="entry name" value="PPPDE"/>
    <property type="match status" value="1"/>
</dbReference>
<dbReference type="InterPro" id="IPR042266">
    <property type="entry name" value="PPPDE_sf"/>
</dbReference>
<dbReference type="AlphaFoldDB" id="A0A2A9MEU1"/>
<dbReference type="InterPro" id="IPR009060">
    <property type="entry name" value="UBA-like_sf"/>
</dbReference>
<dbReference type="InterPro" id="IPR036339">
    <property type="entry name" value="PUB-like_dom_sf"/>
</dbReference>
<dbReference type="PROSITE" id="PS50030">
    <property type="entry name" value="UBA"/>
    <property type="match status" value="1"/>
</dbReference>
<evidence type="ECO:0000256" key="4">
    <source>
        <dbReference type="SAM" id="MobiDB-lite"/>
    </source>
</evidence>
<name>A0A2A9MEU1_BESBE</name>
<dbReference type="SUPFAM" id="SSF143503">
    <property type="entry name" value="PUG domain-like"/>
    <property type="match status" value="1"/>
</dbReference>
<dbReference type="CDD" id="cd14399">
    <property type="entry name" value="UBA_PLICs"/>
    <property type="match status" value="1"/>
</dbReference>
<dbReference type="Gene3D" id="1.20.58.2190">
    <property type="match status" value="1"/>
</dbReference>
<evidence type="ECO:0000256" key="1">
    <source>
        <dbReference type="ARBA" id="ARBA00008140"/>
    </source>
</evidence>
<keyword evidence="3" id="KW-0378">Hydrolase</keyword>
<dbReference type="CDD" id="cd09212">
    <property type="entry name" value="PUB"/>
    <property type="match status" value="1"/>
</dbReference>
<dbReference type="InterPro" id="IPR015940">
    <property type="entry name" value="UBA"/>
</dbReference>
<feature type="region of interest" description="Disordered" evidence="4">
    <location>
        <begin position="186"/>
        <end position="208"/>
    </location>
</feature>
<dbReference type="STRING" id="94643.A0A2A9MEU1"/>
<comment type="caution">
    <text evidence="7">The sequence shown here is derived from an EMBL/GenBank/DDBJ whole genome shotgun (WGS) entry which is preliminary data.</text>
</comment>
<evidence type="ECO:0000259" key="5">
    <source>
        <dbReference type="PROSITE" id="PS50030"/>
    </source>
</evidence>
<keyword evidence="2" id="KW-0645">Protease</keyword>
<dbReference type="SMART" id="SM00165">
    <property type="entry name" value="UBA"/>
    <property type="match status" value="1"/>
</dbReference>
<dbReference type="KEGG" id="bbes:BESB_072990"/>
<dbReference type="Pfam" id="PF05903">
    <property type="entry name" value="Peptidase_C97"/>
    <property type="match status" value="1"/>
</dbReference>
<evidence type="ECO:0000313" key="8">
    <source>
        <dbReference type="Proteomes" id="UP000224006"/>
    </source>
</evidence>
<gene>
    <name evidence="7" type="ORF">BESB_072990</name>
</gene>
<dbReference type="GO" id="GO:0008233">
    <property type="term" value="F:peptidase activity"/>
    <property type="evidence" value="ECO:0007669"/>
    <property type="project" value="UniProtKB-KW"/>
</dbReference>
<dbReference type="EMBL" id="NWUJ01000007">
    <property type="protein sequence ID" value="PFH34147.1"/>
    <property type="molecule type" value="Genomic_DNA"/>
</dbReference>
<proteinExistence type="inferred from homology"/>
<dbReference type="GO" id="GO:0006508">
    <property type="term" value="P:proteolysis"/>
    <property type="evidence" value="ECO:0007669"/>
    <property type="project" value="UniProtKB-KW"/>
</dbReference>
<sequence length="405" mass="44888">MAASNAGSQEVPPLAQQDKDRRWSVQLRVYDLSRGMARQMSPMLLGRQIDGIWHTGVVVYGIEYFYGGGVCCLPPEQVERDYQMSPTRLVNMGFTTIDRATFDAYVQQISPRFTEATYDLLHWNCNHFTQELTQFLLQKPIPDYIRFQVDEVAQTPMGSMLLPMLQRQQQQMQRVASSMGQRTLWTQGGAGVAPPPAQPPRASVPWPDSSSPLGAVLRGVCTSEELVRSSKKVFLLTLLTVVKNLLKPERDPKFLRLRKSNEVIQTKLLRIPGGQRALELIGFELQREDNKAPADTAAAAASGGDAEEFVFTLFRGAEAESRVLEKLNQQAGEIQAFIEALDGAAPPTAPAAAPPSPPPAQTHEDKFKFQLQQLENMGFVEKQKNIEALEAVNGNLNAAIDRLLG</sequence>
<evidence type="ECO:0000256" key="3">
    <source>
        <dbReference type="ARBA" id="ARBA00022801"/>
    </source>
</evidence>
<dbReference type="Pfam" id="PF09409">
    <property type="entry name" value="PUB"/>
    <property type="match status" value="1"/>
</dbReference>
<evidence type="ECO:0000256" key="2">
    <source>
        <dbReference type="ARBA" id="ARBA00022670"/>
    </source>
</evidence>
<dbReference type="RefSeq" id="XP_029218156.1">
    <property type="nucleotide sequence ID" value="XM_029365672.1"/>
</dbReference>
<reference evidence="7 8" key="1">
    <citation type="submission" date="2017-09" db="EMBL/GenBank/DDBJ databases">
        <title>Genome sequencing of Besnoitia besnoiti strain Bb-Ger1.</title>
        <authorList>
            <person name="Schares G."/>
            <person name="Venepally P."/>
            <person name="Lorenzi H.A."/>
        </authorList>
    </citation>
    <scope>NUCLEOTIDE SEQUENCE [LARGE SCALE GENOMIC DNA]</scope>
    <source>
        <strain evidence="7 8">Bb-Ger1</strain>
    </source>
</reference>